<sequence>TTKYDLKCPDEKHCKLKRSTSESLLITSNDNGYTDIRCIILWMH</sequence>
<accession>A0A9N9IZ92</accession>
<evidence type="ECO:0000313" key="1">
    <source>
        <dbReference type="EMBL" id="CAG8754758.1"/>
    </source>
</evidence>
<name>A0A9N9IZ92_9GLOM</name>
<dbReference type="Proteomes" id="UP000789570">
    <property type="component" value="Unassembled WGS sequence"/>
</dbReference>
<reference evidence="1" key="1">
    <citation type="submission" date="2021-06" db="EMBL/GenBank/DDBJ databases">
        <authorList>
            <person name="Kallberg Y."/>
            <person name="Tangrot J."/>
            <person name="Rosling A."/>
        </authorList>
    </citation>
    <scope>NUCLEOTIDE SEQUENCE</scope>
    <source>
        <strain evidence="1">UK204</strain>
    </source>
</reference>
<organism evidence="1 2">
    <name type="scientific">Funneliformis caledonium</name>
    <dbReference type="NCBI Taxonomy" id="1117310"/>
    <lineage>
        <taxon>Eukaryota</taxon>
        <taxon>Fungi</taxon>
        <taxon>Fungi incertae sedis</taxon>
        <taxon>Mucoromycota</taxon>
        <taxon>Glomeromycotina</taxon>
        <taxon>Glomeromycetes</taxon>
        <taxon>Glomerales</taxon>
        <taxon>Glomeraceae</taxon>
        <taxon>Funneliformis</taxon>
    </lineage>
</organism>
<gene>
    <name evidence="1" type="ORF">FCALED_LOCUS16533</name>
</gene>
<comment type="caution">
    <text evidence="1">The sequence shown here is derived from an EMBL/GenBank/DDBJ whole genome shotgun (WGS) entry which is preliminary data.</text>
</comment>
<dbReference type="EMBL" id="CAJVPQ010019785">
    <property type="protein sequence ID" value="CAG8754758.1"/>
    <property type="molecule type" value="Genomic_DNA"/>
</dbReference>
<keyword evidence="2" id="KW-1185">Reference proteome</keyword>
<proteinExistence type="predicted"/>
<protein>
    <submittedName>
        <fullName evidence="1">3322_t:CDS:1</fullName>
    </submittedName>
</protein>
<feature type="non-terminal residue" evidence="1">
    <location>
        <position position="44"/>
    </location>
</feature>
<evidence type="ECO:0000313" key="2">
    <source>
        <dbReference type="Proteomes" id="UP000789570"/>
    </source>
</evidence>
<feature type="non-terminal residue" evidence="1">
    <location>
        <position position="1"/>
    </location>
</feature>
<dbReference type="AlphaFoldDB" id="A0A9N9IZ92"/>